<protein>
    <submittedName>
        <fullName evidence="1">Uncharacterized protein</fullName>
    </submittedName>
</protein>
<dbReference type="RefSeq" id="WP_344468507.1">
    <property type="nucleotide sequence ID" value="NZ_BAAANT010000041.1"/>
</dbReference>
<sequence>MSQTTIAPAQPTVIKPQGTHHYVLTLQKPLPHGGGFMVNTCKGTCSPVGMTRHDVYERLVAEVVRQMPELDRASTLFFDIQPKQL</sequence>
<evidence type="ECO:0000313" key="2">
    <source>
        <dbReference type="Proteomes" id="UP001422759"/>
    </source>
</evidence>
<keyword evidence="2" id="KW-1185">Reference proteome</keyword>
<proteinExistence type="predicted"/>
<reference evidence="2" key="1">
    <citation type="journal article" date="2019" name="Int. J. Syst. Evol. Microbiol.">
        <title>The Global Catalogue of Microorganisms (GCM) 10K type strain sequencing project: providing services to taxonomists for standard genome sequencing and annotation.</title>
        <authorList>
            <consortium name="The Broad Institute Genomics Platform"/>
            <consortium name="The Broad Institute Genome Sequencing Center for Infectious Disease"/>
            <person name="Wu L."/>
            <person name="Ma J."/>
        </authorList>
    </citation>
    <scope>NUCLEOTIDE SEQUENCE [LARGE SCALE GENOMIC DNA]</scope>
    <source>
        <strain evidence="2">JCM 14560</strain>
    </source>
</reference>
<dbReference type="Proteomes" id="UP001422759">
    <property type="component" value="Unassembled WGS sequence"/>
</dbReference>
<comment type="caution">
    <text evidence="1">The sequence shown here is derived from an EMBL/GenBank/DDBJ whole genome shotgun (WGS) entry which is preliminary data.</text>
</comment>
<name>A0ABP5LUQ4_9ACTN</name>
<organism evidence="1 2">
    <name type="scientific">Kitasatospora kazusensis</name>
    <dbReference type="NCBI Taxonomy" id="407974"/>
    <lineage>
        <taxon>Bacteria</taxon>
        <taxon>Bacillati</taxon>
        <taxon>Actinomycetota</taxon>
        <taxon>Actinomycetes</taxon>
        <taxon>Kitasatosporales</taxon>
        <taxon>Streptomycetaceae</taxon>
        <taxon>Kitasatospora</taxon>
    </lineage>
</organism>
<dbReference type="EMBL" id="BAAANT010000041">
    <property type="protein sequence ID" value="GAA2154367.1"/>
    <property type="molecule type" value="Genomic_DNA"/>
</dbReference>
<gene>
    <name evidence="1" type="ORF">GCM10009760_53230</name>
</gene>
<accession>A0ABP5LUQ4</accession>
<evidence type="ECO:0000313" key="1">
    <source>
        <dbReference type="EMBL" id="GAA2154367.1"/>
    </source>
</evidence>